<sequence length="176" mass="20403">MNTYKNKINDQIASNMNFIKRPFHHTNSTASATTSSTTIRDPHSAPTSTPLSADKTSGSLSGSVRFNDLISAQPKFNDREKYLTAKYPQQQMQLIRKRLKVEFWVDDQLRSLYDIKDDNSEDDHDHCPGDLIDSLLDMDDESERRLFLLDKLRNTKQCRSKTMEFIDELLNRVKML</sequence>
<evidence type="ECO:0000256" key="2">
    <source>
        <dbReference type="ARBA" id="ARBA00022553"/>
    </source>
</evidence>
<dbReference type="PANTHER" id="PTHR16188">
    <property type="entry name" value="PROTEIN PHOSPHATASE 1 INHIBITOR POTENTIATED BY PROTEIN KINASE C"/>
    <property type="match status" value="1"/>
</dbReference>
<name>A0A814G727_ADIRI</name>
<evidence type="ECO:0000313" key="6">
    <source>
        <dbReference type="Proteomes" id="UP000663852"/>
    </source>
</evidence>
<evidence type="ECO:0000256" key="4">
    <source>
        <dbReference type="SAM" id="MobiDB-lite"/>
    </source>
</evidence>
<accession>A0A814G727</accession>
<dbReference type="Pfam" id="PF05361">
    <property type="entry name" value="PP1_inhibitor"/>
    <property type="match status" value="1"/>
</dbReference>
<dbReference type="PANTHER" id="PTHR16188:SF14">
    <property type="entry name" value="GEO07393P1"/>
    <property type="match status" value="1"/>
</dbReference>
<proteinExistence type="inferred from homology"/>
<evidence type="ECO:0000256" key="1">
    <source>
        <dbReference type="ARBA" id="ARBA00005483"/>
    </source>
</evidence>
<dbReference type="EMBL" id="CAJNOJ010000059">
    <property type="protein sequence ID" value="CAF0992589.1"/>
    <property type="molecule type" value="Genomic_DNA"/>
</dbReference>
<dbReference type="OrthoDB" id="8193882at2759"/>
<feature type="compositionally biased region" description="Low complexity" evidence="4">
    <location>
        <begin position="28"/>
        <end position="38"/>
    </location>
</feature>
<reference evidence="5" key="1">
    <citation type="submission" date="2021-02" db="EMBL/GenBank/DDBJ databases">
        <authorList>
            <person name="Nowell W R."/>
        </authorList>
    </citation>
    <scope>NUCLEOTIDE SEQUENCE</scope>
</reference>
<protein>
    <submittedName>
        <fullName evidence="5">Uncharacterized protein</fullName>
    </submittedName>
</protein>
<dbReference type="Gene3D" id="1.10.150.220">
    <property type="entry name" value="CPI-17"/>
    <property type="match status" value="1"/>
</dbReference>
<evidence type="ECO:0000256" key="3">
    <source>
        <dbReference type="ARBA" id="ARBA00023272"/>
    </source>
</evidence>
<dbReference type="GO" id="GO:0004865">
    <property type="term" value="F:protein serine/threonine phosphatase inhibitor activity"/>
    <property type="evidence" value="ECO:0007669"/>
    <property type="project" value="TreeGrafter"/>
</dbReference>
<dbReference type="GO" id="GO:0005737">
    <property type="term" value="C:cytoplasm"/>
    <property type="evidence" value="ECO:0007669"/>
    <property type="project" value="InterPro"/>
</dbReference>
<feature type="region of interest" description="Disordered" evidence="4">
    <location>
        <begin position="27"/>
        <end position="59"/>
    </location>
</feature>
<evidence type="ECO:0000313" key="5">
    <source>
        <dbReference type="EMBL" id="CAF0992589.1"/>
    </source>
</evidence>
<keyword evidence="3" id="KW-0650">Protein phosphatase inhibitor</keyword>
<comment type="similarity">
    <text evidence="1">Belongs to the PP1 inhibitor family.</text>
</comment>
<gene>
    <name evidence="5" type="ORF">EDS130_LOCUS14469</name>
</gene>
<comment type="caution">
    <text evidence="5">The sequence shown here is derived from an EMBL/GenBank/DDBJ whole genome shotgun (WGS) entry which is preliminary data.</text>
</comment>
<feature type="compositionally biased region" description="Polar residues" evidence="4">
    <location>
        <begin position="45"/>
        <end position="59"/>
    </location>
</feature>
<dbReference type="Proteomes" id="UP000663852">
    <property type="component" value="Unassembled WGS sequence"/>
</dbReference>
<organism evidence="5 6">
    <name type="scientific">Adineta ricciae</name>
    <name type="common">Rotifer</name>
    <dbReference type="NCBI Taxonomy" id="249248"/>
    <lineage>
        <taxon>Eukaryota</taxon>
        <taxon>Metazoa</taxon>
        <taxon>Spiralia</taxon>
        <taxon>Gnathifera</taxon>
        <taxon>Rotifera</taxon>
        <taxon>Eurotatoria</taxon>
        <taxon>Bdelloidea</taxon>
        <taxon>Adinetida</taxon>
        <taxon>Adinetidae</taxon>
        <taxon>Adineta</taxon>
    </lineage>
</organism>
<dbReference type="InterPro" id="IPR008025">
    <property type="entry name" value="CPI-17"/>
</dbReference>
<dbReference type="InterPro" id="IPR036658">
    <property type="entry name" value="CPI-17_sf"/>
</dbReference>
<keyword evidence="2" id="KW-0597">Phosphoprotein</keyword>
<dbReference type="SUPFAM" id="SSF81790">
    <property type="entry name" value="Myosin phosphatase inhibitor 17kDa protein, CPI-17"/>
    <property type="match status" value="1"/>
</dbReference>
<dbReference type="AlphaFoldDB" id="A0A814G727"/>